<evidence type="ECO:0000256" key="2">
    <source>
        <dbReference type="ARBA" id="ARBA00004629"/>
    </source>
</evidence>
<dbReference type="GO" id="GO:0005634">
    <property type="term" value="C:nucleus"/>
    <property type="evidence" value="ECO:0007669"/>
    <property type="project" value="UniProtKB-SubCell"/>
</dbReference>
<evidence type="ECO:0000256" key="8">
    <source>
        <dbReference type="SAM" id="Coils"/>
    </source>
</evidence>
<dbReference type="GO" id="GO:0000776">
    <property type="term" value="C:kinetochore"/>
    <property type="evidence" value="ECO:0007669"/>
    <property type="project" value="UniProtKB-KW"/>
</dbReference>
<evidence type="ECO:0000256" key="1">
    <source>
        <dbReference type="ARBA" id="ARBA00004123"/>
    </source>
</evidence>
<keyword evidence="6" id="KW-0137">Centromere</keyword>
<dbReference type="GO" id="GO:0007052">
    <property type="term" value="P:mitotic spindle organization"/>
    <property type="evidence" value="ECO:0007669"/>
    <property type="project" value="TreeGrafter"/>
</dbReference>
<comment type="caution">
    <text evidence="10">The sequence shown here is derived from an EMBL/GenBank/DDBJ whole genome shotgun (WGS) entry which is preliminary data.</text>
</comment>
<feature type="coiled-coil region" evidence="8">
    <location>
        <begin position="37"/>
        <end position="90"/>
    </location>
</feature>
<keyword evidence="5" id="KW-0539">Nucleus</keyword>
<evidence type="ECO:0000313" key="11">
    <source>
        <dbReference type="Proteomes" id="UP000053095"/>
    </source>
</evidence>
<dbReference type="GO" id="GO:0007059">
    <property type="term" value="P:chromosome segregation"/>
    <property type="evidence" value="ECO:0007669"/>
    <property type="project" value="TreeGrafter"/>
</dbReference>
<feature type="domain" description="Centromere protein H C-terminal" evidence="9">
    <location>
        <begin position="43"/>
        <end position="240"/>
    </location>
</feature>
<accession>A0A6V8HE19</accession>
<dbReference type="GO" id="GO:0043515">
    <property type="term" value="F:kinetochore binding"/>
    <property type="evidence" value="ECO:0007669"/>
    <property type="project" value="TreeGrafter"/>
</dbReference>
<dbReference type="InterPro" id="IPR040034">
    <property type="entry name" value="CENP-H"/>
</dbReference>
<dbReference type="Proteomes" id="UP000053095">
    <property type="component" value="Unassembled WGS sequence"/>
</dbReference>
<dbReference type="Pfam" id="PF05837">
    <property type="entry name" value="CENP-H"/>
    <property type="match status" value="1"/>
</dbReference>
<keyword evidence="3" id="KW-0158">Chromosome</keyword>
<keyword evidence="4" id="KW-0995">Kinetochore</keyword>
<dbReference type="PANTHER" id="PTHR48122:SF1">
    <property type="entry name" value="CENTROMERE PROTEIN H"/>
    <property type="match status" value="1"/>
</dbReference>
<name>A0A6V8HE19_TALPI</name>
<gene>
    <name evidence="10" type="ORF">TCE0_034f11509</name>
</gene>
<reference evidence="11" key="1">
    <citation type="journal article" date="2015" name="Genome Announc.">
        <title>Draft genome sequence of Talaromyces cellulolyticus strain Y-94, a source of lignocellulosic biomass-degrading enzymes.</title>
        <authorList>
            <person name="Fujii T."/>
            <person name="Koike H."/>
            <person name="Sawayama S."/>
            <person name="Yano S."/>
            <person name="Inoue H."/>
        </authorList>
    </citation>
    <scope>NUCLEOTIDE SEQUENCE [LARGE SCALE GENOMIC DNA]</scope>
    <source>
        <strain evidence="11">Y-94</strain>
    </source>
</reference>
<evidence type="ECO:0000256" key="6">
    <source>
        <dbReference type="ARBA" id="ARBA00023328"/>
    </source>
</evidence>
<organism evidence="10 11">
    <name type="scientific">Talaromyces pinophilus</name>
    <name type="common">Penicillium pinophilum</name>
    <dbReference type="NCBI Taxonomy" id="128442"/>
    <lineage>
        <taxon>Eukaryota</taxon>
        <taxon>Fungi</taxon>
        <taxon>Dikarya</taxon>
        <taxon>Ascomycota</taxon>
        <taxon>Pezizomycotina</taxon>
        <taxon>Eurotiomycetes</taxon>
        <taxon>Eurotiomycetidae</taxon>
        <taxon>Eurotiales</taxon>
        <taxon>Trichocomaceae</taxon>
        <taxon>Talaromyces</taxon>
        <taxon>Talaromyces sect. Talaromyces</taxon>
    </lineage>
</organism>
<comment type="subcellular location">
    <subcellularLocation>
        <location evidence="2">Chromosome</location>
        <location evidence="2">Centromere</location>
        <location evidence="2">Kinetochore</location>
    </subcellularLocation>
    <subcellularLocation>
        <location evidence="1">Nucleus</location>
    </subcellularLocation>
</comment>
<sequence>MASNDKDQYASNTLGLTEAETALLDLAADDRREVLSLSSKEELLLQLYDQIQELDLERAILEQDSEETTTEDAEEQLPVAERELLEARATFTVRRKATESILMTDPILKAVHLKAASPAERALLPLVNRRDVLSLVYENLANARTATVEALSNAEVENLRLMEQNKGLASELLELTAQETSWRDRVDDEAVIAQIEDIEQEYKKTRAQRDTTKSVISALVVGSGVDWARDDRLRNLVLDELD</sequence>
<dbReference type="AlphaFoldDB" id="A0A6V8HE19"/>
<keyword evidence="8" id="KW-0175">Coiled coil</keyword>
<evidence type="ECO:0000256" key="5">
    <source>
        <dbReference type="ARBA" id="ARBA00023242"/>
    </source>
</evidence>
<comment type="similarity">
    <text evidence="7">Belongs to the CENP-H/MCM16 family.</text>
</comment>
<dbReference type="InterPro" id="IPR008426">
    <property type="entry name" value="CENP-H_C"/>
</dbReference>
<dbReference type="GO" id="GO:0051382">
    <property type="term" value="P:kinetochore assembly"/>
    <property type="evidence" value="ECO:0007669"/>
    <property type="project" value="InterPro"/>
</dbReference>
<dbReference type="EMBL" id="DF933830">
    <property type="protein sequence ID" value="GAM39728.1"/>
    <property type="molecule type" value="Genomic_DNA"/>
</dbReference>
<evidence type="ECO:0000256" key="4">
    <source>
        <dbReference type="ARBA" id="ARBA00022838"/>
    </source>
</evidence>
<proteinExistence type="inferred from homology"/>
<protein>
    <recommendedName>
        <fullName evidence="9">Centromere protein H C-terminal domain-containing protein</fullName>
    </recommendedName>
</protein>
<dbReference type="PANTHER" id="PTHR48122">
    <property type="entry name" value="CENTROMERE PROTEIN H"/>
    <property type="match status" value="1"/>
</dbReference>
<evidence type="ECO:0000313" key="10">
    <source>
        <dbReference type="EMBL" id="GAM39728.1"/>
    </source>
</evidence>
<evidence type="ECO:0000256" key="3">
    <source>
        <dbReference type="ARBA" id="ARBA00022454"/>
    </source>
</evidence>
<evidence type="ECO:0000256" key="7">
    <source>
        <dbReference type="ARBA" id="ARBA00025735"/>
    </source>
</evidence>
<evidence type="ECO:0000259" key="9">
    <source>
        <dbReference type="Pfam" id="PF05837"/>
    </source>
</evidence>
<keyword evidence="11" id="KW-1185">Reference proteome</keyword>